<dbReference type="EMBL" id="BQNB010011007">
    <property type="protein sequence ID" value="GJS84856.1"/>
    <property type="molecule type" value="Genomic_DNA"/>
</dbReference>
<reference evidence="2" key="2">
    <citation type="submission" date="2022-01" db="EMBL/GenBank/DDBJ databases">
        <authorList>
            <person name="Yamashiro T."/>
            <person name="Shiraishi A."/>
            <person name="Satake H."/>
            <person name="Nakayama K."/>
        </authorList>
    </citation>
    <scope>NUCLEOTIDE SEQUENCE</scope>
</reference>
<comment type="caution">
    <text evidence="2">The sequence shown here is derived from an EMBL/GenBank/DDBJ whole genome shotgun (WGS) entry which is preliminary data.</text>
</comment>
<evidence type="ECO:0000313" key="2">
    <source>
        <dbReference type="EMBL" id="GJS84856.1"/>
    </source>
</evidence>
<name>A0ABQ4Z6J6_9ASTR</name>
<reference evidence="2" key="1">
    <citation type="journal article" date="2022" name="Int. J. Mol. Sci.">
        <title>Draft Genome of Tanacetum Coccineum: Genomic Comparison of Closely Related Tanacetum-Family Plants.</title>
        <authorList>
            <person name="Yamashiro T."/>
            <person name="Shiraishi A."/>
            <person name="Nakayama K."/>
            <person name="Satake H."/>
        </authorList>
    </citation>
    <scope>NUCLEOTIDE SEQUENCE</scope>
</reference>
<sequence>MNITRNNQPLNYKIYDDFMLKMIGFDDQLLKNIKAKFKWVATIGEKLNISSPHQLIDYELPPVERKRKRTNEFIKEVFVFEDVVVDGLVEARFNEQPQIYLSQRHRQGSQRLLEDMLVSWDGYQLVVGIEEFEVLKTLRVRLVRGIFSILMELESDSNSNYDGIDHEDDDGDDDDDGGNGNDNC</sequence>
<protein>
    <submittedName>
        <fullName evidence="2">Uncharacterized protein</fullName>
    </submittedName>
</protein>
<feature type="compositionally biased region" description="Acidic residues" evidence="1">
    <location>
        <begin position="165"/>
        <end position="177"/>
    </location>
</feature>
<accession>A0ABQ4Z6J6</accession>
<keyword evidence="3" id="KW-1185">Reference proteome</keyword>
<evidence type="ECO:0000313" key="3">
    <source>
        <dbReference type="Proteomes" id="UP001151760"/>
    </source>
</evidence>
<gene>
    <name evidence="2" type="ORF">Tco_0751397</name>
</gene>
<feature type="region of interest" description="Disordered" evidence="1">
    <location>
        <begin position="158"/>
        <end position="184"/>
    </location>
</feature>
<proteinExistence type="predicted"/>
<dbReference type="Proteomes" id="UP001151760">
    <property type="component" value="Unassembled WGS sequence"/>
</dbReference>
<organism evidence="2 3">
    <name type="scientific">Tanacetum coccineum</name>
    <dbReference type="NCBI Taxonomy" id="301880"/>
    <lineage>
        <taxon>Eukaryota</taxon>
        <taxon>Viridiplantae</taxon>
        <taxon>Streptophyta</taxon>
        <taxon>Embryophyta</taxon>
        <taxon>Tracheophyta</taxon>
        <taxon>Spermatophyta</taxon>
        <taxon>Magnoliopsida</taxon>
        <taxon>eudicotyledons</taxon>
        <taxon>Gunneridae</taxon>
        <taxon>Pentapetalae</taxon>
        <taxon>asterids</taxon>
        <taxon>campanulids</taxon>
        <taxon>Asterales</taxon>
        <taxon>Asteraceae</taxon>
        <taxon>Asteroideae</taxon>
        <taxon>Anthemideae</taxon>
        <taxon>Anthemidinae</taxon>
        <taxon>Tanacetum</taxon>
    </lineage>
</organism>
<evidence type="ECO:0000256" key="1">
    <source>
        <dbReference type="SAM" id="MobiDB-lite"/>
    </source>
</evidence>